<evidence type="ECO:0000313" key="4">
    <source>
        <dbReference type="Proteomes" id="UP000177407"/>
    </source>
</evidence>
<dbReference type="PANTHER" id="PTHR45947:SF13">
    <property type="entry name" value="TRANSFERASE"/>
    <property type="match status" value="1"/>
</dbReference>
<dbReference type="InterPro" id="IPR001296">
    <property type="entry name" value="Glyco_trans_1"/>
</dbReference>
<dbReference type="GO" id="GO:0016757">
    <property type="term" value="F:glycosyltransferase activity"/>
    <property type="evidence" value="ECO:0007669"/>
    <property type="project" value="InterPro"/>
</dbReference>
<organism evidence="3 4">
    <name type="scientific">Candidatus Falkowbacteria bacterium RIFOXYA2_FULL_38_12</name>
    <dbReference type="NCBI Taxonomy" id="1797993"/>
    <lineage>
        <taxon>Bacteria</taxon>
        <taxon>Candidatus Falkowiibacteriota</taxon>
    </lineage>
</organism>
<dbReference type="Pfam" id="PF13439">
    <property type="entry name" value="Glyco_transf_4"/>
    <property type="match status" value="1"/>
</dbReference>
<dbReference type="AlphaFoldDB" id="A0A1F5S3F6"/>
<dbReference type="Gene3D" id="3.40.50.2000">
    <property type="entry name" value="Glycogen Phosphorylase B"/>
    <property type="match status" value="2"/>
</dbReference>
<proteinExistence type="predicted"/>
<accession>A0A1F5S3F6</accession>
<feature type="domain" description="Glycosyltransferase subfamily 4-like N-terminal" evidence="2">
    <location>
        <begin position="16"/>
        <end position="210"/>
    </location>
</feature>
<dbReference type="Proteomes" id="UP000177407">
    <property type="component" value="Unassembled WGS sequence"/>
</dbReference>
<evidence type="ECO:0000313" key="3">
    <source>
        <dbReference type="EMBL" id="OGF21176.1"/>
    </source>
</evidence>
<dbReference type="InterPro" id="IPR050194">
    <property type="entry name" value="Glycosyltransferase_grp1"/>
</dbReference>
<name>A0A1F5S3F6_9BACT</name>
<evidence type="ECO:0008006" key="5">
    <source>
        <dbReference type="Google" id="ProtNLM"/>
    </source>
</evidence>
<dbReference type="EMBL" id="MFGA01000012">
    <property type="protein sequence ID" value="OGF21176.1"/>
    <property type="molecule type" value="Genomic_DNA"/>
</dbReference>
<gene>
    <name evidence="3" type="ORF">A2257_01745</name>
</gene>
<sequence length="407" mass="46569">MKICLISNLYHPYARGGAEKIAATVAGGLREDGHEVFIISTKPYKNFQSLKAKKEEDNVYRFYPLNVFYYLNDYRHNILWRMKWHFLDMFNLHSYFIVKSILKKEKPDIVMTHNLKGMGYLIPYLIKKSGIKHIHTLHDVQLSTPSGLIIYSKENSLEQRIFLRKWYETLCRWLFGSPDIVISPSKWLLDFYTEKGFFEKSKKAVLTNPVGLRQAQALKYSPNETLPLTKAGAESKGLRLLYIGQIEEHKGVLFLVNTLKDLDINFELHIVGVGSKLELIKNIVQGDARFIFYGFLEREKLEQVFYTADLTVVPSICYENSPAVVGESLVAGVPALVARIGGAAELIEEGKNGFTFEAGNAEDLKKALQNCFVNLDKIKKMKIFAKESSEKLKLDFYIKSLKGMIKD</sequence>
<evidence type="ECO:0000259" key="1">
    <source>
        <dbReference type="Pfam" id="PF00534"/>
    </source>
</evidence>
<dbReference type="InterPro" id="IPR028098">
    <property type="entry name" value="Glyco_trans_4-like_N"/>
</dbReference>
<comment type="caution">
    <text evidence="3">The sequence shown here is derived from an EMBL/GenBank/DDBJ whole genome shotgun (WGS) entry which is preliminary data.</text>
</comment>
<evidence type="ECO:0000259" key="2">
    <source>
        <dbReference type="Pfam" id="PF13439"/>
    </source>
</evidence>
<protein>
    <recommendedName>
        <fullName evidence="5">Glycosyltransferase subfamily 4-like N-terminal domain-containing protein</fullName>
    </recommendedName>
</protein>
<dbReference type="Pfam" id="PF00534">
    <property type="entry name" value="Glycos_transf_1"/>
    <property type="match status" value="1"/>
</dbReference>
<dbReference type="SUPFAM" id="SSF53756">
    <property type="entry name" value="UDP-Glycosyltransferase/glycogen phosphorylase"/>
    <property type="match status" value="1"/>
</dbReference>
<reference evidence="3 4" key="1">
    <citation type="journal article" date="2016" name="Nat. Commun.">
        <title>Thousands of microbial genomes shed light on interconnected biogeochemical processes in an aquifer system.</title>
        <authorList>
            <person name="Anantharaman K."/>
            <person name="Brown C.T."/>
            <person name="Hug L.A."/>
            <person name="Sharon I."/>
            <person name="Castelle C.J."/>
            <person name="Probst A.J."/>
            <person name="Thomas B.C."/>
            <person name="Singh A."/>
            <person name="Wilkins M.J."/>
            <person name="Karaoz U."/>
            <person name="Brodie E.L."/>
            <person name="Williams K.H."/>
            <person name="Hubbard S.S."/>
            <person name="Banfield J.F."/>
        </authorList>
    </citation>
    <scope>NUCLEOTIDE SEQUENCE [LARGE SCALE GENOMIC DNA]</scope>
</reference>
<dbReference type="PANTHER" id="PTHR45947">
    <property type="entry name" value="SULFOQUINOVOSYL TRANSFERASE SQD2"/>
    <property type="match status" value="1"/>
</dbReference>
<feature type="domain" description="Glycosyl transferase family 1" evidence="1">
    <location>
        <begin position="233"/>
        <end position="381"/>
    </location>
</feature>